<name>A0A6J5MAR5_9CAUD</name>
<dbReference type="EMBL" id="LR796423">
    <property type="protein sequence ID" value="CAB4143794.1"/>
    <property type="molecule type" value="Genomic_DNA"/>
</dbReference>
<protein>
    <submittedName>
        <fullName evidence="1">Uncharacterized protein</fullName>
    </submittedName>
</protein>
<accession>A0A6J5MAR5</accession>
<evidence type="ECO:0000313" key="1">
    <source>
        <dbReference type="EMBL" id="CAB4143794.1"/>
    </source>
</evidence>
<gene>
    <name evidence="1" type="ORF">UFOVP447_245</name>
</gene>
<sequence length="66" mass="7632">MSFWLIVYLFTPEGEFMAKDIYETASQQQCVEFAGEVAKTTVNSKLQAQFHCISDDEYRQEIGETE</sequence>
<organism evidence="1">
    <name type="scientific">uncultured Caudovirales phage</name>
    <dbReference type="NCBI Taxonomy" id="2100421"/>
    <lineage>
        <taxon>Viruses</taxon>
        <taxon>Duplodnaviria</taxon>
        <taxon>Heunggongvirae</taxon>
        <taxon>Uroviricota</taxon>
        <taxon>Caudoviricetes</taxon>
        <taxon>Peduoviridae</taxon>
        <taxon>Maltschvirus</taxon>
        <taxon>Maltschvirus maltsch</taxon>
    </lineage>
</organism>
<proteinExistence type="predicted"/>
<reference evidence="1" key="1">
    <citation type="submission" date="2020-04" db="EMBL/GenBank/DDBJ databases">
        <authorList>
            <person name="Chiriac C."/>
            <person name="Salcher M."/>
            <person name="Ghai R."/>
            <person name="Kavagutti S V."/>
        </authorList>
    </citation>
    <scope>NUCLEOTIDE SEQUENCE</scope>
</reference>